<keyword evidence="1" id="KW-0732">Signal</keyword>
<dbReference type="EMBL" id="NGJN01000001">
    <property type="protein sequence ID" value="OZV70718.1"/>
    <property type="molecule type" value="Genomic_DNA"/>
</dbReference>
<sequence>MTMVRVLLVVSFLVLVACDENAKSNERDETVKSQDLTKINAKAIESLNYTDYALSEDAETIVNPWEKYQELTIQINYLKKGDLSFFNGDKALLVDFIKEFKDNIPESLQTRPISSRVTLLETFILKLNDDLTLSNIKVEDKLESIKAVLESFSNLNFQINKKLERDLFDSIKPE</sequence>
<comment type="caution">
    <text evidence="2">The sequence shown here is derived from an EMBL/GenBank/DDBJ whole genome shotgun (WGS) entry which is preliminary data.</text>
</comment>
<evidence type="ECO:0000313" key="3">
    <source>
        <dbReference type="Proteomes" id="UP000216840"/>
    </source>
</evidence>
<evidence type="ECO:0008006" key="4">
    <source>
        <dbReference type="Google" id="ProtNLM"/>
    </source>
</evidence>
<reference evidence="2 3" key="1">
    <citation type="submission" date="2017-05" db="EMBL/GenBank/DDBJ databases">
        <title>The draft genome sequence of Idiomarina salinarum WNB302.</title>
        <authorList>
            <person name="Sun Y."/>
            <person name="Chen B."/>
            <person name="Du Z."/>
        </authorList>
    </citation>
    <scope>NUCLEOTIDE SEQUENCE [LARGE SCALE GENOMIC DNA]</scope>
    <source>
        <strain evidence="2 3">WNB302</strain>
    </source>
</reference>
<accession>A0A265UZG6</accession>
<proteinExistence type="predicted"/>
<evidence type="ECO:0000313" key="2">
    <source>
        <dbReference type="EMBL" id="OZV70718.1"/>
    </source>
</evidence>
<organism evidence="2 3">
    <name type="scientific">Winogradskyella aurantia</name>
    <dbReference type="NCBI Taxonomy" id="1915063"/>
    <lineage>
        <taxon>Bacteria</taxon>
        <taxon>Pseudomonadati</taxon>
        <taxon>Bacteroidota</taxon>
        <taxon>Flavobacteriia</taxon>
        <taxon>Flavobacteriales</taxon>
        <taxon>Flavobacteriaceae</taxon>
        <taxon>Winogradskyella</taxon>
    </lineage>
</organism>
<dbReference type="AlphaFoldDB" id="A0A265UZG6"/>
<keyword evidence="3" id="KW-1185">Reference proteome</keyword>
<evidence type="ECO:0000256" key="1">
    <source>
        <dbReference type="SAM" id="SignalP"/>
    </source>
</evidence>
<feature type="chain" id="PRO_5013261087" description="Lipoprotein" evidence="1">
    <location>
        <begin position="23"/>
        <end position="174"/>
    </location>
</feature>
<dbReference type="PROSITE" id="PS51257">
    <property type="entry name" value="PROKAR_LIPOPROTEIN"/>
    <property type="match status" value="1"/>
</dbReference>
<dbReference type="Proteomes" id="UP000216840">
    <property type="component" value="Unassembled WGS sequence"/>
</dbReference>
<name>A0A265UZG6_9FLAO</name>
<gene>
    <name evidence="2" type="ORF">CA834_00985</name>
</gene>
<feature type="signal peptide" evidence="1">
    <location>
        <begin position="1"/>
        <end position="22"/>
    </location>
</feature>
<protein>
    <recommendedName>
        <fullName evidence="4">Lipoprotein</fullName>
    </recommendedName>
</protein>